<dbReference type="OrthoDB" id="5126437at2"/>
<keyword evidence="3" id="KW-1185">Reference proteome</keyword>
<dbReference type="SMART" id="SM00567">
    <property type="entry name" value="EZ_HEAT"/>
    <property type="match status" value="3"/>
</dbReference>
<dbReference type="SUPFAM" id="SSF48371">
    <property type="entry name" value="ARM repeat"/>
    <property type="match status" value="1"/>
</dbReference>
<accession>A0A2A9E5L1</accession>
<dbReference type="PANTHER" id="PTHR12697:SF5">
    <property type="entry name" value="DEOXYHYPUSINE HYDROXYLASE"/>
    <property type="match status" value="1"/>
</dbReference>
<gene>
    <name evidence="2" type="ORF">ATL42_1538</name>
</gene>
<evidence type="ECO:0000313" key="3">
    <source>
        <dbReference type="Proteomes" id="UP000225548"/>
    </source>
</evidence>
<name>A0A2A9E5L1_9MICO</name>
<dbReference type="InterPro" id="IPR016024">
    <property type="entry name" value="ARM-type_fold"/>
</dbReference>
<evidence type="ECO:0000256" key="1">
    <source>
        <dbReference type="SAM" id="Phobius"/>
    </source>
</evidence>
<reference evidence="2 3" key="1">
    <citation type="submission" date="2017-10" db="EMBL/GenBank/DDBJ databases">
        <title>Sequencing the genomes of 1000 actinobacteria strains.</title>
        <authorList>
            <person name="Klenk H.-P."/>
        </authorList>
    </citation>
    <scope>NUCLEOTIDE SEQUENCE [LARGE SCALE GENOMIC DNA]</scope>
    <source>
        <strain evidence="2 3">DSM 18966</strain>
    </source>
</reference>
<dbReference type="EMBL" id="PDJG01000001">
    <property type="protein sequence ID" value="PFG33655.1"/>
    <property type="molecule type" value="Genomic_DNA"/>
</dbReference>
<organism evidence="2 3">
    <name type="scientific">Sanguibacter antarcticus</name>
    <dbReference type="NCBI Taxonomy" id="372484"/>
    <lineage>
        <taxon>Bacteria</taxon>
        <taxon>Bacillati</taxon>
        <taxon>Actinomycetota</taxon>
        <taxon>Actinomycetes</taxon>
        <taxon>Micrococcales</taxon>
        <taxon>Sanguibacteraceae</taxon>
        <taxon>Sanguibacter</taxon>
    </lineage>
</organism>
<dbReference type="Proteomes" id="UP000225548">
    <property type="component" value="Unassembled WGS sequence"/>
</dbReference>
<protein>
    <submittedName>
        <fullName evidence="2">HEAT repeat protein</fullName>
    </submittedName>
</protein>
<dbReference type="GO" id="GO:0016491">
    <property type="term" value="F:oxidoreductase activity"/>
    <property type="evidence" value="ECO:0007669"/>
    <property type="project" value="TreeGrafter"/>
</dbReference>
<feature type="transmembrane region" description="Helical" evidence="1">
    <location>
        <begin position="6"/>
        <end position="32"/>
    </location>
</feature>
<keyword evidence="1" id="KW-0812">Transmembrane</keyword>
<keyword evidence="1" id="KW-1133">Transmembrane helix</keyword>
<dbReference type="InterPro" id="IPR011989">
    <property type="entry name" value="ARM-like"/>
</dbReference>
<comment type="caution">
    <text evidence="2">The sequence shown here is derived from an EMBL/GenBank/DDBJ whole genome shotgun (WGS) entry which is preliminary data.</text>
</comment>
<sequence length="276" mass="29406">MIGFALSWTVLVWILVVTSVTCVLILLAIVVLRSARRLRTRRHERERARVRPAVLGVLAAEDEEDELVEAVDQLRRLPDAQWPAAERYVLQTLSEVRGSSRDALVGVLVDRGTLAAALRTSRGRGAIARARAAEVLGLLQRPEARRRLVSLASDPSRDVRVVAVRALGTLEDPALTETLLAALAPGADVPPSVVGTALLRTRGADPAALRDALSSPHAPVRATAAAVAGHLLVTELAEPISALLDHDPSEAVRSAAGKALARLGRDGDTDDQEVYG</sequence>
<keyword evidence="1" id="KW-0472">Membrane</keyword>
<dbReference type="PANTHER" id="PTHR12697">
    <property type="entry name" value="PBS LYASE HEAT-LIKE PROTEIN"/>
    <property type="match status" value="1"/>
</dbReference>
<proteinExistence type="predicted"/>
<dbReference type="AlphaFoldDB" id="A0A2A9E5L1"/>
<dbReference type="RefSeq" id="WP_098454837.1">
    <property type="nucleotide sequence ID" value="NZ_PDJG01000001.1"/>
</dbReference>
<evidence type="ECO:0000313" key="2">
    <source>
        <dbReference type="EMBL" id="PFG33655.1"/>
    </source>
</evidence>
<dbReference type="Gene3D" id="1.25.10.10">
    <property type="entry name" value="Leucine-rich Repeat Variant"/>
    <property type="match status" value="2"/>
</dbReference>
<dbReference type="InterPro" id="IPR004155">
    <property type="entry name" value="PBS_lyase_HEAT"/>
</dbReference>
<dbReference type="Pfam" id="PF13646">
    <property type="entry name" value="HEAT_2"/>
    <property type="match status" value="2"/>
</dbReference>